<evidence type="ECO:0000313" key="4">
    <source>
        <dbReference type="Proteomes" id="UP001550535"/>
    </source>
</evidence>
<evidence type="ECO:0008006" key="5">
    <source>
        <dbReference type="Google" id="ProtNLM"/>
    </source>
</evidence>
<evidence type="ECO:0000256" key="2">
    <source>
        <dbReference type="SAM" id="SignalP"/>
    </source>
</evidence>
<proteinExistence type="predicted"/>
<name>A0ABV2X364_9NOCA</name>
<keyword evidence="2" id="KW-0732">Signal</keyword>
<reference evidence="3 4" key="1">
    <citation type="submission" date="2024-06" db="EMBL/GenBank/DDBJ databases">
        <title>The Natural Products Discovery Center: Release of the First 8490 Sequenced Strains for Exploring Actinobacteria Biosynthetic Diversity.</title>
        <authorList>
            <person name="Kalkreuter E."/>
            <person name="Kautsar S.A."/>
            <person name="Yang D."/>
            <person name="Bader C.D."/>
            <person name="Teijaro C.N."/>
            <person name="Fluegel L."/>
            <person name="Davis C.M."/>
            <person name="Simpson J.R."/>
            <person name="Lauterbach L."/>
            <person name="Steele A.D."/>
            <person name="Gui C."/>
            <person name="Meng S."/>
            <person name="Li G."/>
            <person name="Viehrig K."/>
            <person name="Ye F."/>
            <person name="Su P."/>
            <person name="Kiefer A.F."/>
            <person name="Nichols A."/>
            <person name="Cepeda A.J."/>
            <person name="Yan W."/>
            <person name="Fan B."/>
            <person name="Jiang Y."/>
            <person name="Adhikari A."/>
            <person name="Zheng C.-J."/>
            <person name="Schuster L."/>
            <person name="Cowan T.M."/>
            <person name="Smanski M.J."/>
            <person name="Chevrette M.G."/>
            <person name="De Carvalho L.P.S."/>
            <person name="Shen B."/>
        </authorList>
    </citation>
    <scope>NUCLEOTIDE SEQUENCE [LARGE SCALE GENOMIC DNA]</scope>
    <source>
        <strain evidence="3 4">NPDC019434</strain>
    </source>
</reference>
<gene>
    <name evidence="3" type="ORF">ABZ507_00780</name>
</gene>
<feature type="compositionally biased region" description="Low complexity" evidence="1">
    <location>
        <begin position="89"/>
        <end position="104"/>
    </location>
</feature>
<evidence type="ECO:0000313" key="3">
    <source>
        <dbReference type="EMBL" id="MEU2120338.1"/>
    </source>
</evidence>
<comment type="caution">
    <text evidence="3">The sequence shown here is derived from an EMBL/GenBank/DDBJ whole genome shotgun (WGS) entry which is preliminary data.</text>
</comment>
<evidence type="ECO:0000256" key="1">
    <source>
        <dbReference type="SAM" id="MobiDB-lite"/>
    </source>
</evidence>
<dbReference type="Proteomes" id="UP001550535">
    <property type="component" value="Unassembled WGS sequence"/>
</dbReference>
<feature type="compositionally biased region" description="Basic and acidic residues" evidence="1">
    <location>
        <begin position="57"/>
        <end position="81"/>
    </location>
</feature>
<feature type="chain" id="PRO_5045728831" description="Secreted protein" evidence="2">
    <location>
        <begin position="32"/>
        <end position="104"/>
    </location>
</feature>
<feature type="region of interest" description="Disordered" evidence="1">
    <location>
        <begin position="36"/>
        <end position="104"/>
    </location>
</feature>
<feature type="signal peptide" evidence="2">
    <location>
        <begin position="1"/>
        <end position="31"/>
    </location>
</feature>
<dbReference type="RefSeq" id="WP_063019331.1">
    <property type="nucleotide sequence ID" value="NZ_JBEYBR010000001.1"/>
</dbReference>
<sequence>MSLSKTATPLRRLVRVTVAGALIAVPLAVLAANASAETPADQGQVQLADAPQQGADIDGRPRHFEHHERHDGPRRGPDGHPGDGPWRGGPPQQFQQFLPPTGSS</sequence>
<keyword evidence="4" id="KW-1185">Reference proteome</keyword>
<dbReference type="EMBL" id="JBEYBR010000001">
    <property type="protein sequence ID" value="MEU2120338.1"/>
    <property type="molecule type" value="Genomic_DNA"/>
</dbReference>
<protein>
    <recommendedName>
        <fullName evidence="5">Secreted protein</fullName>
    </recommendedName>
</protein>
<organism evidence="3 4">
    <name type="scientific">Nocardia niwae</name>
    <dbReference type="NCBI Taxonomy" id="626084"/>
    <lineage>
        <taxon>Bacteria</taxon>
        <taxon>Bacillati</taxon>
        <taxon>Actinomycetota</taxon>
        <taxon>Actinomycetes</taxon>
        <taxon>Mycobacteriales</taxon>
        <taxon>Nocardiaceae</taxon>
        <taxon>Nocardia</taxon>
    </lineage>
</organism>
<accession>A0ABV2X364</accession>